<feature type="transmembrane region" description="Helical" evidence="1">
    <location>
        <begin position="292"/>
        <end position="313"/>
    </location>
</feature>
<feature type="domain" description="WxL Interacting Protein host binding" evidence="4">
    <location>
        <begin position="151"/>
        <end position="280"/>
    </location>
</feature>
<evidence type="ECO:0000313" key="5">
    <source>
        <dbReference type="EMBL" id="MFD1483912.1"/>
    </source>
</evidence>
<evidence type="ECO:0000256" key="2">
    <source>
        <dbReference type="SAM" id="SignalP"/>
    </source>
</evidence>
<feature type="signal peptide" evidence="2">
    <location>
        <begin position="1"/>
        <end position="23"/>
    </location>
</feature>
<keyword evidence="1" id="KW-0812">Transmembrane</keyword>
<accession>A0ABW4E3D8</accession>
<comment type="caution">
    <text evidence="5">The sequence shown here is derived from an EMBL/GenBank/DDBJ whole genome shotgun (WGS) entry which is preliminary data.</text>
</comment>
<dbReference type="EMBL" id="JBHTON010000003">
    <property type="protein sequence ID" value="MFD1483912.1"/>
    <property type="molecule type" value="Genomic_DNA"/>
</dbReference>
<organism evidence="5 6">
    <name type="scientific">Lacticaseibacillus baoqingensis</name>
    <dbReference type="NCBI Taxonomy" id="2486013"/>
    <lineage>
        <taxon>Bacteria</taxon>
        <taxon>Bacillati</taxon>
        <taxon>Bacillota</taxon>
        <taxon>Bacilli</taxon>
        <taxon>Lactobacillales</taxon>
        <taxon>Lactobacillaceae</taxon>
        <taxon>Lacticaseibacillus</taxon>
    </lineage>
</organism>
<evidence type="ECO:0000256" key="1">
    <source>
        <dbReference type="SAM" id="Phobius"/>
    </source>
</evidence>
<evidence type="ECO:0000259" key="4">
    <source>
        <dbReference type="Pfam" id="PF11797"/>
    </source>
</evidence>
<dbReference type="InterPro" id="IPR021759">
    <property type="entry name" value="WxLIP_HBD"/>
</dbReference>
<keyword evidence="2" id="KW-0732">Signal</keyword>
<gene>
    <name evidence="5" type="ORF">ACFQ5J_01440</name>
</gene>
<name>A0ABW4E3D8_9LACO</name>
<feature type="domain" description="WxL Interacting Protein peptidoglycan binding" evidence="3">
    <location>
        <begin position="32"/>
        <end position="143"/>
    </location>
</feature>
<dbReference type="RefSeq" id="WP_164508417.1">
    <property type="nucleotide sequence ID" value="NZ_JBHTON010000003.1"/>
</dbReference>
<evidence type="ECO:0000259" key="3">
    <source>
        <dbReference type="Pfam" id="PF06030"/>
    </source>
</evidence>
<dbReference type="InterPro" id="IPR010317">
    <property type="entry name" value="WxLIP_PGBD"/>
</dbReference>
<evidence type="ECO:0000313" key="6">
    <source>
        <dbReference type="Proteomes" id="UP001597252"/>
    </source>
</evidence>
<dbReference type="Pfam" id="PF06030">
    <property type="entry name" value="WxLIP_PGBD"/>
    <property type="match status" value="1"/>
</dbReference>
<dbReference type="Proteomes" id="UP001597252">
    <property type="component" value="Unassembled WGS sequence"/>
</dbReference>
<dbReference type="Pfam" id="PF11797">
    <property type="entry name" value="WxLIP_HBD"/>
    <property type="match status" value="1"/>
</dbReference>
<proteinExistence type="predicted"/>
<keyword evidence="1" id="KW-0472">Membrane</keyword>
<keyword evidence="6" id="KW-1185">Reference proteome</keyword>
<protein>
    <submittedName>
        <fullName evidence="5">WxL protein host-binding domain-containing protein</fullName>
    </submittedName>
</protein>
<keyword evidence="1" id="KW-1133">Transmembrane helix</keyword>
<reference evidence="6" key="1">
    <citation type="journal article" date="2019" name="Int. J. Syst. Evol. Microbiol.">
        <title>The Global Catalogue of Microorganisms (GCM) 10K type strain sequencing project: providing services to taxonomists for standard genome sequencing and annotation.</title>
        <authorList>
            <consortium name="The Broad Institute Genomics Platform"/>
            <consortium name="The Broad Institute Genome Sequencing Center for Infectious Disease"/>
            <person name="Wu L."/>
            <person name="Ma J."/>
        </authorList>
    </citation>
    <scope>NUCLEOTIDE SEQUENCE [LARGE SCALE GENOMIC DNA]</scope>
    <source>
        <strain evidence="6">CCM 8903</strain>
    </source>
</reference>
<sequence length="322" mass="34012">MLIRLLVLIGLLLGWQSAQPVAAAGAEFTLQPAAKADQQQGYFKFRAQPGDHRDVSVIITNTSAAAKTYHLNVVNAGVSANGQLTYTPDAHLTKTSGPLLPAMVTFPQKTVTIPAHHSQAVTATLTVPATTFVGERLGAIAVTAAAPATNNQNALQNRFTMAVPLDVTIAQAITTRPQLTLTKAGFAKARVSADLANHTARLFGEITLNAQVRNAAGKVVTTQKLTKAQMAPNAIMALAIPLSAAKLAPGRYQLAVSLTSGQQHYQLSDHFTITAAQAQAAAAKPTAAALPWWVYGLIALVAALVAVIVWLLLRRPRHDHRA</sequence>
<feature type="chain" id="PRO_5045143472" evidence="2">
    <location>
        <begin position="24"/>
        <end position="322"/>
    </location>
</feature>